<evidence type="ECO:0000256" key="2">
    <source>
        <dbReference type="ARBA" id="ARBA00001954"/>
    </source>
</evidence>
<dbReference type="GO" id="GO:0004505">
    <property type="term" value="F:phenylalanine 4-monooxygenase activity"/>
    <property type="evidence" value="ECO:0007669"/>
    <property type="project" value="UniProtKB-EC"/>
</dbReference>
<evidence type="ECO:0000256" key="5">
    <source>
        <dbReference type="ARBA" id="ARBA00011995"/>
    </source>
</evidence>
<evidence type="ECO:0000256" key="6">
    <source>
        <dbReference type="ARBA" id="ARBA00020276"/>
    </source>
</evidence>
<organism evidence="15 16">
    <name type="scientific">Variovorax ginsengisoli</name>
    <dbReference type="NCBI Taxonomy" id="363844"/>
    <lineage>
        <taxon>Bacteria</taxon>
        <taxon>Pseudomonadati</taxon>
        <taxon>Pseudomonadota</taxon>
        <taxon>Betaproteobacteria</taxon>
        <taxon>Burkholderiales</taxon>
        <taxon>Comamonadaceae</taxon>
        <taxon>Variovorax</taxon>
    </lineage>
</organism>
<evidence type="ECO:0000256" key="13">
    <source>
        <dbReference type="SAM" id="MobiDB-lite"/>
    </source>
</evidence>
<dbReference type="EC" id="1.14.16.1" evidence="5"/>
<dbReference type="PANTHER" id="PTHR11473:SF24">
    <property type="entry name" value="PHENYLALANINE-4-HYDROXYLASE"/>
    <property type="match status" value="1"/>
</dbReference>
<dbReference type="Gene3D" id="1.10.800.10">
    <property type="entry name" value="Aromatic amino acid hydroxylase"/>
    <property type="match status" value="1"/>
</dbReference>
<dbReference type="PRINTS" id="PR00372">
    <property type="entry name" value="FYWHYDRXLASE"/>
</dbReference>
<dbReference type="PANTHER" id="PTHR11473">
    <property type="entry name" value="AROMATIC AMINO ACID HYDROXYLASE"/>
    <property type="match status" value="1"/>
</dbReference>
<dbReference type="CDD" id="cd03348">
    <property type="entry name" value="pro_PheOH"/>
    <property type="match status" value="1"/>
</dbReference>
<evidence type="ECO:0000313" key="16">
    <source>
        <dbReference type="Proteomes" id="UP001169027"/>
    </source>
</evidence>
<keyword evidence="9" id="KW-0408">Iron</keyword>
<keyword evidence="16" id="KW-1185">Reference proteome</keyword>
<dbReference type="EMBL" id="JAUKVY010000041">
    <property type="protein sequence ID" value="MDO1537450.1"/>
    <property type="molecule type" value="Genomic_DNA"/>
</dbReference>
<comment type="pathway">
    <text evidence="3">Amino-acid degradation; L-phenylalanine degradation; acetoacetate and fumarate from L-phenylalanine: step 1/6.</text>
</comment>
<evidence type="ECO:0000256" key="8">
    <source>
        <dbReference type="ARBA" id="ARBA00023002"/>
    </source>
</evidence>
<dbReference type="Proteomes" id="UP001169027">
    <property type="component" value="Unassembled WGS sequence"/>
</dbReference>
<accession>A0ABT8SFC5</accession>
<evidence type="ECO:0000256" key="3">
    <source>
        <dbReference type="ARBA" id="ARBA00005088"/>
    </source>
</evidence>
<dbReference type="InterPro" id="IPR005960">
    <property type="entry name" value="Phe-4-hydroxylase_mono"/>
</dbReference>
<comment type="caution">
    <text evidence="15">The sequence shown here is derived from an EMBL/GenBank/DDBJ whole genome shotgun (WGS) entry which is preliminary data.</text>
</comment>
<dbReference type="SUPFAM" id="SSF56534">
    <property type="entry name" value="Aromatic aminoacid monoxygenases, catalytic and oligomerization domains"/>
    <property type="match status" value="1"/>
</dbReference>
<dbReference type="Pfam" id="PF00351">
    <property type="entry name" value="Biopterin_H"/>
    <property type="match status" value="1"/>
</dbReference>
<sequence length="310" mass="35266">MQRQLNEQSGEAKKHGLAADDVQPHRPDWTIDQGWSNYSVEEHAVWRTLFDRQSKLLPGRACDEFVEGMKNLPIGPEQIPNFEALSEVLMKKTGWQVVAVPGLVPDDVFFDHLANRRFPAGHFIRKPHELDYLEEPDVFHDVFGHVPMLMNPVIGDYIQAYGLGGLRAKELGVLDKLARVYWYTVEFGLVKQADGMRIYGAGIASSFTESVFALDDLSPNRIGFDLERVMRTHYRIDDFQESYFVIDNLDELLALARIDFAPVYEHIKGLPEHQPGTVLATDRILSRGSGRYHRQKQEIEQGGTSATRQS</sequence>
<evidence type="ECO:0000256" key="7">
    <source>
        <dbReference type="ARBA" id="ARBA00022723"/>
    </source>
</evidence>
<evidence type="ECO:0000256" key="9">
    <source>
        <dbReference type="ARBA" id="ARBA00023004"/>
    </source>
</evidence>
<evidence type="ECO:0000256" key="4">
    <source>
        <dbReference type="ARBA" id="ARBA00009712"/>
    </source>
</evidence>
<feature type="domain" description="Biopterin-dependent aromatic amino acid hydroxylase family profile" evidence="14">
    <location>
        <begin position="1"/>
        <end position="309"/>
    </location>
</feature>
<feature type="compositionally biased region" description="Basic and acidic residues" evidence="13">
    <location>
        <begin position="10"/>
        <end position="26"/>
    </location>
</feature>
<dbReference type="RefSeq" id="WP_301815851.1">
    <property type="nucleotide sequence ID" value="NZ_JAUJZH010000041.1"/>
</dbReference>
<dbReference type="PROSITE" id="PS51410">
    <property type="entry name" value="BH4_AAA_HYDROXYL_2"/>
    <property type="match status" value="1"/>
</dbReference>
<keyword evidence="10" id="KW-0503">Monooxygenase</keyword>
<reference evidence="15" key="1">
    <citation type="submission" date="2023-06" db="EMBL/GenBank/DDBJ databases">
        <authorList>
            <person name="Jiang Y."/>
            <person name="Liu Q."/>
        </authorList>
    </citation>
    <scope>NUCLEOTIDE SEQUENCE</scope>
    <source>
        <strain evidence="15">CGMCC 1.12090</strain>
    </source>
</reference>
<dbReference type="PROSITE" id="PS00367">
    <property type="entry name" value="BH4_AAA_HYDROXYL_1"/>
    <property type="match status" value="1"/>
</dbReference>
<dbReference type="InterPro" id="IPR036951">
    <property type="entry name" value="ArAA_hydroxylase_sf"/>
</dbReference>
<comment type="cofactor">
    <cofactor evidence="2">
        <name>Fe(2+)</name>
        <dbReference type="ChEBI" id="CHEBI:29033"/>
    </cofactor>
</comment>
<name>A0ABT8SFC5_9BURK</name>
<dbReference type="InterPro" id="IPR001273">
    <property type="entry name" value="ArAA_hydroxylase"/>
</dbReference>
<dbReference type="InterPro" id="IPR018301">
    <property type="entry name" value="ArAA_hydroxylase_Fe/CU_BS"/>
</dbReference>
<evidence type="ECO:0000256" key="1">
    <source>
        <dbReference type="ARBA" id="ARBA00001060"/>
    </source>
</evidence>
<evidence type="ECO:0000256" key="11">
    <source>
        <dbReference type="ARBA" id="ARBA00023232"/>
    </source>
</evidence>
<dbReference type="InterPro" id="IPR036329">
    <property type="entry name" value="Aro-AA_hydroxylase_C_sf"/>
</dbReference>
<feature type="region of interest" description="Disordered" evidence="13">
    <location>
        <begin position="288"/>
        <end position="310"/>
    </location>
</feature>
<dbReference type="NCBIfam" id="TIGR01267">
    <property type="entry name" value="Phe4hydrox_mono"/>
    <property type="match status" value="1"/>
</dbReference>
<comment type="similarity">
    <text evidence="4">Belongs to the biopterin-dependent aromatic amino acid hydroxylase family.</text>
</comment>
<comment type="catalytic activity">
    <reaction evidence="1">
        <text>(6R)-L-erythro-5,6,7,8-tetrahydrobiopterin + L-phenylalanine + O2 = (4aS,6R)-4a-hydroxy-L-erythro-5,6,7,8-tetrahydrobiopterin + L-tyrosine</text>
        <dbReference type="Rhea" id="RHEA:20273"/>
        <dbReference type="ChEBI" id="CHEBI:15379"/>
        <dbReference type="ChEBI" id="CHEBI:15642"/>
        <dbReference type="ChEBI" id="CHEBI:58095"/>
        <dbReference type="ChEBI" id="CHEBI:58315"/>
        <dbReference type="ChEBI" id="CHEBI:59560"/>
        <dbReference type="EC" id="1.14.16.1"/>
    </reaction>
</comment>
<evidence type="ECO:0000313" key="15">
    <source>
        <dbReference type="EMBL" id="MDO1537450.1"/>
    </source>
</evidence>
<keyword evidence="8 15" id="KW-0560">Oxidoreductase</keyword>
<evidence type="ECO:0000256" key="10">
    <source>
        <dbReference type="ARBA" id="ARBA00023033"/>
    </source>
</evidence>
<evidence type="ECO:0000259" key="14">
    <source>
        <dbReference type="PROSITE" id="PS51410"/>
    </source>
</evidence>
<evidence type="ECO:0000256" key="12">
    <source>
        <dbReference type="ARBA" id="ARBA00029922"/>
    </source>
</evidence>
<feature type="region of interest" description="Disordered" evidence="13">
    <location>
        <begin position="1"/>
        <end position="26"/>
    </location>
</feature>
<protein>
    <recommendedName>
        <fullName evidence="6">Phenylalanine-4-hydroxylase</fullName>
        <ecNumber evidence="5">1.14.16.1</ecNumber>
    </recommendedName>
    <alternativeName>
        <fullName evidence="12">Phe-4-monooxygenase</fullName>
    </alternativeName>
</protein>
<proteinExistence type="inferred from homology"/>
<dbReference type="NCBIfam" id="NF008877">
    <property type="entry name" value="PRK11913.1-2"/>
    <property type="match status" value="1"/>
</dbReference>
<keyword evidence="7" id="KW-0479">Metal-binding</keyword>
<gene>
    <name evidence="15" type="primary">phhA</name>
    <name evidence="15" type="ORF">Q2T77_34915</name>
</gene>
<dbReference type="InterPro" id="IPR019774">
    <property type="entry name" value="Aromatic-AA_hydroxylase_C"/>
</dbReference>
<keyword evidence="11" id="KW-0585">Phenylalanine catabolism</keyword>